<dbReference type="InterPro" id="IPR016197">
    <property type="entry name" value="Chromo-like_dom_sf"/>
</dbReference>
<feature type="compositionally biased region" description="Acidic residues" evidence="3">
    <location>
        <begin position="233"/>
        <end position="250"/>
    </location>
</feature>
<feature type="region of interest" description="Disordered" evidence="3">
    <location>
        <begin position="1"/>
        <end position="259"/>
    </location>
</feature>
<dbReference type="InterPro" id="IPR023779">
    <property type="entry name" value="Chromodomain_CS"/>
</dbReference>
<dbReference type="Pfam" id="PF00385">
    <property type="entry name" value="Chromo"/>
    <property type="match status" value="2"/>
</dbReference>
<feature type="compositionally biased region" description="Acidic residues" evidence="3">
    <location>
        <begin position="345"/>
        <end position="359"/>
    </location>
</feature>
<feature type="compositionally biased region" description="Acidic residues" evidence="3">
    <location>
        <begin position="163"/>
        <end position="188"/>
    </location>
</feature>
<dbReference type="PROSITE" id="PS00598">
    <property type="entry name" value="CHROMO_1"/>
    <property type="match status" value="2"/>
</dbReference>
<dbReference type="CDD" id="cd00024">
    <property type="entry name" value="CD_CSD"/>
    <property type="match status" value="2"/>
</dbReference>
<dbReference type="SMART" id="SM00298">
    <property type="entry name" value="CHROMO"/>
    <property type="match status" value="2"/>
</dbReference>
<dbReference type="PANTHER" id="PTHR22812">
    <property type="entry name" value="CHROMOBOX PROTEIN"/>
    <property type="match status" value="1"/>
</dbReference>
<reference evidence="5" key="1">
    <citation type="submission" date="2017-01" db="EMBL/GenBank/DDBJ databases">
        <title>A deep insight into the sialotranscriptome of adult male and female Cluex tarsalis mosquitoes.</title>
        <authorList>
            <person name="Ribeiro J.M."/>
            <person name="Moreira F."/>
            <person name="Bernard K.A."/>
            <person name="Calvo E."/>
        </authorList>
    </citation>
    <scope>NUCLEOTIDE SEQUENCE</scope>
    <source>
        <strain evidence="5">Kern County</strain>
        <tissue evidence="5">Salivary glands</tissue>
    </source>
</reference>
<dbReference type="SUPFAM" id="SSF54160">
    <property type="entry name" value="Chromo domain-like"/>
    <property type="match status" value="2"/>
</dbReference>
<feature type="compositionally biased region" description="Basic and acidic residues" evidence="3">
    <location>
        <begin position="415"/>
        <end position="425"/>
    </location>
</feature>
<dbReference type="GO" id="GO:0005694">
    <property type="term" value="C:chromosome"/>
    <property type="evidence" value="ECO:0007669"/>
    <property type="project" value="UniProtKB-ARBA"/>
</dbReference>
<dbReference type="AlphaFoldDB" id="A0A1Q3F4F0"/>
<evidence type="ECO:0000256" key="1">
    <source>
        <dbReference type="ARBA" id="ARBA00004123"/>
    </source>
</evidence>
<sequence>MRKENLKRKGVDDGDNSGEENEETTVPAGGGEGAETVDLAGDDSADAGADSPSLDGAAKDDEEDGGKAAATTAAAATEENGDSKEATSENEQFEDVETGDKAAKSNGGGGGQESTEEEIVGEGDKKVSRGRGKPPKKAITQEAANGDGDGDKKKENGGGKTSDDEEGEGEEDEDEEEEAEEKEDDDSDYGSSKPKKAKKVAAGKRGAKKKAGRKPAAPKTKIRPGRKAKKQESEDEEEEEEEEEEYEVQDIIDHRKERGGKILYRIRWKNYGAADDTWEPEATLSCPDIIKRYKAKCEKDDEAPPAKKGKTPTKAGAKKGGPGRKPAAAAGRGRGRPGAKKAKYEEDEEEDDDEEETVAEYEVERIIDVHFKRNGAREYLVRWKGFGAKDDTWEPADNLSCPDLIEKFNEKLDKTKSTGAKELRVNRKHTERLTLVERGRKTSRRNANKGRVSYYDGE</sequence>
<dbReference type="EMBL" id="GFDL01012638">
    <property type="protein sequence ID" value="JAV22407.1"/>
    <property type="molecule type" value="Transcribed_RNA"/>
</dbReference>
<feature type="domain" description="Chromo" evidence="4">
    <location>
        <begin position="361"/>
        <end position="420"/>
    </location>
</feature>
<dbReference type="GO" id="GO:0005634">
    <property type="term" value="C:nucleus"/>
    <property type="evidence" value="ECO:0007669"/>
    <property type="project" value="UniProtKB-SubCell"/>
</dbReference>
<comment type="subcellular location">
    <subcellularLocation>
        <location evidence="1">Nucleus</location>
    </subcellularLocation>
</comment>
<feature type="domain" description="Chromo" evidence="4">
    <location>
        <begin position="246"/>
        <end position="305"/>
    </location>
</feature>
<feature type="compositionally biased region" description="Acidic residues" evidence="3">
    <location>
        <begin position="13"/>
        <end position="23"/>
    </location>
</feature>
<dbReference type="PROSITE" id="PS50013">
    <property type="entry name" value="CHROMO_2"/>
    <property type="match status" value="2"/>
</dbReference>
<dbReference type="InterPro" id="IPR051219">
    <property type="entry name" value="Heterochromatin_chromo-domain"/>
</dbReference>
<name>A0A1Q3F4F0_CULTA</name>
<feature type="compositionally biased region" description="Basic and acidic residues" evidence="3">
    <location>
        <begin position="296"/>
        <end position="305"/>
    </location>
</feature>
<organism evidence="5">
    <name type="scientific">Culex tarsalis</name>
    <name type="common">Encephalitis mosquito</name>
    <dbReference type="NCBI Taxonomy" id="7177"/>
    <lineage>
        <taxon>Eukaryota</taxon>
        <taxon>Metazoa</taxon>
        <taxon>Ecdysozoa</taxon>
        <taxon>Arthropoda</taxon>
        <taxon>Hexapoda</taxon>
        <taxon>Insecta</taxon>
        <taxon>Pterygota</taxon>
        <taxon>Neoptera</taxon>
        <taxon>Endopterygota</taxon>
        <taxon>Diptera</taxon>
        <taxon>Nematocera</taxon>
        <taxon>Culicoidea</taxon>
        <taxon>Culicidae</taxon>
        <taxon>Culicinae</taxon>
        <taxon>Culicini</taxon>
        <taxon>Culex</taxon>
        <taxon>Culex</taxon>
    </lineage>
</organism>
<feature type="compositionally biased region" description="Basic and acidic residues" evidence="3">
    <location>
        <begin position="1"/>
        <end position="12"/>
    </location>
</feature>
<feature type="compositionally biased region" description="Low complexity" evidence="3">
    <location>
        <begin position="67"/>
        <end position="77"/>
    </location>
</feature>
<evidence type="ECO:0000256" key="3">
    <source>
        <dbReference type="SAM" id="MobiDB-lite"/>
    </source>
</evidence>
<evidence type="ECO:0000259" key="4">
    <source>
        <dbReference type="PROSITE" id="PS50013"/>
    </source>
</evidence>
<evidence type="ECO:0000313" key="5">
    <source>
        <dbReference type="EMBL" id="JAV22407.1"/>
    </source>
</evidence>
<dbReference type="InterPro" id="IPR023780">
    <property type="entry name" value="Chromo_domain"/>
</dbReference>
<dbReference type="InterPro" id="IPR000953">
    <property type="entry name" value="Chromo/chromo_shadow_dom"/>
</dbReference>
<evidence type="ECO:0000256" key="2">
    <source>
        <dbReference type="ARBA" id="ARBA00023242"/>
    </source>
</evidence>
<dbReference type="Gene3D" id="2.40.50.40">
    <property type="match status" value="2"/>
</dbReference>
<feature type="compositionally biased region" description="Low complexity" evidence="3">
    <location>
        <begin position="46"/>
        <end position="56"/>
    </location>
</feature>
<protein>
    <submittedName>
        <fullName evidence="5">Putative non-transporter abc protein</fullName>
    </submittedName>
</protein>
<feature type="region of interest" description="Disordered" evidence="3">
    <location>
        <begin position="415"/>
        <end position="458"/>
    </location>
</feature>
<feature type="compositionally biased region" description="Basic residues" evidence="3">
    <location>
        <begin position="193"/>
        <end position="213"/>
    </location>
</feature>
<feature type="compositionally biased region" description="Basic and acidic residues" evidence="3">
    <location>
        <begin position="431"/>
        <end position="440"/>
    </location>
</feature>
<feature type="compositionally biased region" description="Basic residues" evidence="3">
    <location>
        <begin position="220"/>
        <end position="229"/>
    </location>
</feature>
<feature type="region of interest" description="Disordered" evidence="3">
    <location>
        <begin position="296"/>
        <end position="359"/>
    </location>
</feature>
<accession>A0A1Q3F4F0</accession>
<proteinExistence type="predicted"/>
<keyword evidence="2" id="KW-0539">Nucleus</keyword>